<dbReference type="Gene3D" id="6.10.340.10">
    <property type="match status" value="1"/>
</dbReference>
<keyword evidence="5" id="KW-0808">Transferase</keyword>
<dbReference type="GO" id="GO:0000155">
    <property type="term" value="F:phosphorelay sensor kinase activity"/>
    <property type="evidence" value="ECO:0007669"/>
    <property type="project" value="InterPro"/>
</dbReference>
<keyword evidence="7" id="KW-0418">Kinase</keyword>
<dbReference type="PANTHER" id="PTHR24421">
    <property type="entry name" value="NITRATE/NITRITE SENSOR PROTEIN NARX-RELATED"/>
    <property type="match status" value="1"/>
</dbReference>
<dbReference type="EC" id="2.7.13.3" evidence="3"/>
<evidence type="ECO:0000256" key="3">
    <source>
        <dbReference type="ARBA" id="ARBA00012438"/>
    </source>
</evidence>
<evidence type="ECO:0000256" key="10">
    <source>
        <dbReference type="SAM" id="Phobius"/>
    </source>
</evidence>
<dbReference type="EMBL" id="QZCG01000002">
    <property type="protein sequence ID" value="RJE88218.1"/>
    <property type="molecule type" value="Genomic_DNA"/>
</dbReference>
<dbReference type="InterPro" id="IPR003660">
    <property type="entry name" value="HAMP_dom"/>
</dbReference>
<name>A0A418T4S1_9RHOB</name>
<evidence type="ECO:0000256" key="8">
    <source>
        <dbReference type="ARBA" id="ARBA00022840"/>
    </source>
</evidence>
<dbReference type="PROSITE" id="PS50885">
    <property type="entry name" value="HAMP"/>
    <property type="match status" value="1"/>
</dbReference>
<dbReference type="PANTHER" id="PTHR24421:SF10">
    <property type="entry name" value="NITRATE_NITRITE SENSOR PROTEIN NARQ"/>
    <property type="match status" value="1"/>
</dbReference>
<dbReference type="Gene3D" id="3.30.565.10">
    <property type="entry name" value="Histidine kinase-like ATPase, C-terminal domain"/>
    <property type="match status" value="1"/>
</dbReference>
<evidence type="ECO:0000256" key="2">
    <source>
        <dbReference type="ARBA" id="ARBA00004370"/>
    </source>
</evidence>
<evidence type="ECO:0000256" key="6">
    <source>
        <dbReference type="ARBA" id="ARBA00022741"/>
    </source>
</evidence>
<dbReference type="GO" id="GO:0016020">
    <property type="term" value="C:membrane"/>
    <property type="evidence" value="ECO:0007669"/>
    <property type="project" value="UniProtKB-SubCell"/>
</dbReference>
<dbReference type="CDD" id="cd16917">
    <property type="entry name" value="HATPase_UhpB-NarQ-NarX-like"/>
    <property type="match status" value="1"/>
</dbReference>
<keyword evidence="10" id="KW-0812">Transmembrane</keyword>
<feature type="transmembrane region" description="Helical" evidence="10">
    <location>
        <begin position="147"/>
        <end position="171"/>
    </location>
</feature>
<evidence type="ECO:0000313" key="13">
    <source>
        <dbReference type="Proteomes" id="UP000284202"/>
    </source>
</evidence>
<gene>
    <name evidence="12" type="ORF">D3P04_04750</name>
</gene>
<keyword evidence="13" id="KW-1185">Reference proteome</keyword>
<evidence type="ECO:0000259" key="11">
    <source>
        <dbReference type="PROSITE" id="PS50885"/>
    </source>
</evidence>
<evidence type="ECO:0000256" key="9">
    <source>
        <dbReference type="ARBA" id="ARBA00023012"/>
    </source>
</evidence>
<dbReference type="Proteomes" id="UP000284202">
    <property type="component" value="Unassembled WGS sequence"/>
</dbReference>
<dbReference type="SUPFAM" id="SSF55874">
    <property type="entry name" value="ATPase domain of HSP90 chaperone/DNA topoisomerase II/histidine kinase"/>
    <property type="match status" value="1"/>
</dbReference>
<evidence type="ECO:0000256" key="5">
    <source>
        <dbReference type="ARBA" id="ARBA00022679"/>
    </source>
</evidence>
<dbReference type="GO" id="GO:0005524">
    <property type="term" value="F:ATP binding"/>
    <property type="evidence" value="ECO:0007669"/>
    <property type="project" value="UniProtKB-KW"/>
</dbReference>
<dbReference type="Pfam" id="PF00672">
    <property type="entry name" value="HAMP"/>
    <property type="match status" value="1"/>
</dbReference>
<keyword evidence="4" id="KW-0597">Phosphoprotein</keyword>
<organism evidence="12 13">
    <name type="scientific">Paracoccus onubensis</name>
    <dbReference type="NCBI Taxonomy" id="1675788"/>
    <lineage>
        <taxon>Bacteria</taxon>
        <taxon>Pseudomonadati</taxon>
        <taxon>Pseudomonadota</taxon>
        <taxon>Alphaproteobacteria</taxon>
        <taxon>Rhodobacterales</taxon>
        <taxon>Paracoccaceae</taxon>
        <taxon>Paracoccus</taxon>
    </lineage>
</organism>
<dbReference type="GO" id="GO:0046983">
    <property type="term" value="F:protein dimerization activity"/>
    <property type="evidence" value="ECO:0007669"/>
    <property type="project" value="InterPro"/>
</dbReference>
<dbReference type="InterPro" id="IPR050482">
    <property type="entry name" value="Sensor_HK_TwoCompSys"/>
</dbReference>
<dbReference type="SMART" id="SM00304">
    <property type="entry name" value="HAMP"/>
    <property type="match status" value="1"/>
</dbReference>
<comment type="catalytic activity">
    <reaction evidence="1">
        <text>ATP + protein L-histidine = ADP + protein N-phospho-L-histidine.</text>
        <dbReference type="EC" id="2.7.13.3"/>
    </reaction>
</comment>
<keyword evidence="6" id="KW-0547">Nucleotide-binding</keyword>
<comment type="subcellular location">
    <subcellularLocation>
        <location evidence="2">Membrane</location>
    </subcellularLocation>
</comment>
<sequence length="440" mass="48384">MLVSAGVGLLLCIAVATIIILNARHAIVEETSSAFRIAQTTVAIRMPQRFAGRDTMGDAMRLSAEIDALRHVSSHIIDTQGDPLMARAEKAESVSENTVPDWFNQLMRPEPQTDLFPISHYPNILGSLWISTDPSDEIAEVWEDFSVIMPLLALTGIVMVGLTMLVSTLILRRLRILQEALSAIRQGDLTRRAPNGRLVEFSALAEGVNELAAHLQAKRAENDLLQTRLLTLSEAERAKIASDLHDEMGPQLFALNAALAQARSVASDIDDAARSQLVEALEATRTHARAVRDSARAAINDLRPMLLGHGSLIELLEELIADFTEISPEVTIDLNAGCQIGTGELEELSIYRFVRESLLNAIRHGNAQRIEIDMHCDNSVNPRQIVTRITDDGRGPSGKVLPRSYGLIGIRDRARALHATYIPPYRKGDATITELRMPIQ</sequence>
<dbReference type="Pfam" id="PF16448">
    <property type="entry name" value="LapD_MoxY_N"/>
    <property type="match status" value="1"/>
</dbReference>
<protein>
    <recommendedName>
        <fullName evidence="3">histidine kinase</fullName>
        <ecNumber evidence="3">2.7.13.3</ecNumber>
    </recommendedName>
</protein>
<dbReference type="Gene3D" id="1.20.5.1930">
    <property type="match status" value="1"/>
</dbReference>
<dbReference type="CDD" id="cd06225">
    <property type="entry name" value="HAMP"/>
    <property type="match status" value="1"/>
</dbReference>
<evidence type="ECO:0000256" key="1">
    <source>
        <dbReference type="ARBA" id="ARBA00000085"/>
    </source>
</evidence>
<proteinExistence type="predicted"/>
<keyword evidence="10" id="KW-1133">Transmembrane helix</keyword>
<keyword evidence="10" id="KW-0472">Membrane</keyword>
<comment type="caution">
    <text evidence="12">The sequence shown here is derived from an EMBL/GenBank/DDBJ whole genome shotgun (WGS) entry which is preliminary data.</text>
</comment>
<evidence type="ECO:0000256" key="7">
    <source>
        <dbReference type="ARBA" id="ARBA00022777"/>
    </source>
</evidence>
<evidence type="ECO:0000313" key="12">
    <source>
        <dbReference type="EMBL" id="RJE88218.1"/>
    </source>
</evidence>
<keyword evidence="9" id="KW-0902">Two-component regulatory system</keyword>
<feature type="domain" description="HAMP" evidence="11">
    <location>
        <begin position="168"/>
        <end position="220"/>
    </location>
</feature>
<dbReference type="InterPro" id="IPR036890">
    <property type="entry name" value="HATPase_C_sf"/>
</dbReference>
<dbReference type="InterPro" id="IPR032244">
    <property type="entry name" value="LapD_MoxY_N"/>
</dbReference>
<accession>A0A418T4S1</accession>
<reference evidence="13" key="1">
    <citation type="submission" date="2018-09" db="EMBL/GenBank/DDBJ databases">
        <title>Acidovorax cavernicola nov. sp. isolated from Gruta de las Maravillas (Aracena, Spain).</title>
        <authorList>
            <person name="Jurado V."/>
            <person name="Gutierrez-Patricio S."/>
            <person name="Gonzalez-Pimentel J.L."/>
            <person name="Miller A.Z."/>
            <person name="Laiz L."/>
            <person name="Saiz-Jimenez C."/>
        </authorList>
    </citation>
    <scope>NUCLEOTIDE SEQUENCE [LARGE SCALE GENOMIC DNA]</scope>
    <source>
        <strain evidence="13">1011MAR3C25</strain>
    </source>
</reference>
<dbReference type="Pfam" id="PF07730">
    <property type="entry name" value="HisKA_3"/>
    <property type="match status" value="1"/>
</dbReference>
<dbReference type="AlphaFoldDB" id="A0A418T4S1"/>
<evidence type="ECO:0000256" key="4">
    <source>
        <dbReference type="ARBA" id="ARBA00022553"/>
    </source>
</evidence>
<dbReference type="InterPro" id="IPR011712">
    <property type="entry name" value="Sig_transdc_His_kin_sub3_dim/P"/>
</dbReference>
<keyword evidence="8" id="KW-0067">ATP-binding</keyword>